<dbReference type="Proteomes" id="UP000091857">
    <property type="component" value="Chromosome 3"/>
</dbReference>
<reference evidence="2" key="1">
    <citation type="journal article" date="2016" name="Nat. Biotechnol.">
        <title>Sequencing wild and cultivated cassava and related species reveals extensive interspecific hybridization and genetic diversity.</title>
        <authorList>
            <person name="Bredeson J.V."/>
            <person name="Lyons J.B."/>
            <person name="Prochnik S.E."/>
            <person name="Wu G.A."/>
            <person name="Ha C.M."/>
            <person name="Edsinger-Gonzales E."/>
            <person name="Grimwood J."/>
            <person name="Schmutz J."/>
            <person name="Rabbi I.Y."/>
            <person name="Egesi C."/>
            <person name="Nauluvula P."/>
            <person name="Lebot V."/>
            <person name="Ndunguru J."/>
            <person name="Mkamilo G."/>
            <person name="Bart R.S."/>
            <person name="Setter T.L."/>
            <person name="Gleadow R.M."/>
            <person name="Kulakow P."/>
            <person name="Ferguson M.E."/>
            <person name="Rounsley S."/>
            <person name="Rokhsar D.S."/>
        </authorList>
    </citation>
    <scope>NUCLEOTIDE SEQUENCE [LARGE SCALE GENOMIC DNA]</scope>
    <source>
        <strain evidence="2">cv. AM560-2</strain>
    </source>
</reference>
<accession>A0ACB7I1B7</accession>
<gene>
    <name evidence="1" type="ORF">MANES_03G197500v8</name>
</gene>
<evidence type="ECO:0000313" key="2">
    <source>
        <dbReference type="Proteomes" id="UP000091857"/>
    </source>
</evidence>
<dbReference type="EMBL" id="CM004389">
    <property type="protein sequence ID" value="KAG8658849.1"/>
    <property type="molecule type" value="Genomic_DNA"/>
</dbReference>
<evidence type="ECO:0000313" key="1">
    <source>
        <dbReference type="EMBL" id="KAG8658849.1"/>
    </source>
</evidence>
<keyword evidence="2" id="KW-1185">Reference proteome</keyword>
<comment type="caution">
    <text evidence="1">The sequence shown here is derived from an EMBL/GenBank/DDBJ whole genome shotgun (WGS) entry which is preliminary data.</text>
</comment>
<organism evidence="1 2">
    <name type="scientific">Manihot esculenta</name>
    <name type="common">Cassava</name>
    <name type="synonym">Jatropha manihot</name>
    <dbReference type="NCBI Taxonomy" id="3983"/>
    <lineage>
        <taxon>Eukaryota</taxon>
        <taxon>Viridiplantae</taxon>
        <taxon>Streptophyta</taxon>
        <taxon>Embryophyta</taxon>
        <taxon>Tracheophyta</taxon>
        <taxon>Spermatophyta</taxon>
        <taxon>Magnoliopsida</taxon>
        <taxon>eudicotyledons</taxon>
        <taxon>Gunneridae</taxon>
        <taxon>Pentapetalae</taxon>
        <taxon>rosids</taxon>
        <taxon>fabids</taxon>
        <taxon>Malpighiales</taxon>
        <taxon>Euphorbiaceae</taxon>
        <taxon>Crotonoideae</taxon>
        <taxon>Manihoteae</taxon>
        <taxon>Manihot</taxon>
    </lineage>
</organism>
<protein>
    <submittedName>
        <fullName evidence="1">Uncharacterized protein</fullName>
    </submittedName>
</protein>
<name>A0ACB7I1B7_MANES</name>
<proteinExistence type="predicted"/>
<sequence>MATASTSGRDEDPPPPLTDTEIVNLAHQNNLHAYLLSTSSHTTVLSYLHTRSRSLTPSIAVSEYTLSLLSLISLSPYHPSLSSLLSSLLSTYTHLFLSFQIPHDPNSLKTINLFATLLNYVPVKELESIVESIVMGLSKLLGSEDTQILDILPGCFSCLCVEKGKECVNLMLDRIIESDWSKGLLVKMVFLSRELAGFIDKVRARELLEKVFKGMKSVDLQDLPLLSYQLLVLASKGFNKREVIAGIMRFFGSELVSKASSTIRQVEGTVLLHVNFAVKQDPSLGQEVIGLVKLDPKALNHFAVAVLLSVAKVRKFSESSMGILKASVLTAYSDYKFSRNCLWLPDDSKKEYLQNVQIMEKSILRAVNESNYGREHIVPTIVQFSFALLESSEGGKHGDLCNFDGLLGIEELSVQMLKILFDIHDMARNEIIEQCKLRILSLKPEQSMSVIRLVFSLVQSYPYPVLEHVSRLKELLDYFTFVRGNVASYLVAALAPLFKFNRDLRDYTILVVRKAMFRKEDAVRLAATNATISVLLAEKQSTRDGLFSFQDSSSQASCSQKAEIPCGYSGGLFQELSGLLQRCLYLQAKAKKAMYHGLLRLVLADPASGGAVFDFLLPHFLHFFKEDDVVQLQIGSCVKSDGGQVVIEEPLDCLLSCVSWILLLQPHDKASNPDSLGACFGFSLSQENEVGRHLSGEAFSKAFLQIRKFLKKGNLEDILSATQGSGSTSVEEENKKCRALILSGIIEVVLNTIATELEKATDLNREDLEKEILEFVNFNESLEKYTCAKQSSVIRSQNVQANALEIPYLSNKGLTQEWIPFFATSSLCQLMKTAISLHNSERSRSSAASQNHSQLPSRETSKCFKIIRFVLNSSLHHIRSYCTGRKEEPLKTLIYGEINLMGPPLLKLICLLNSGPKLATDQKKEMKGKKDVEGGKEHLHLALICLKELITISLKNSHSTSLLEDLLSVSTLKYEIDEEDEEISRIADQQIRIKMNFIVKILRPLITELLAQSSFHEIEIVCEMLLLVCEKLPSRWRNSNGSWSIHLCKKNGGIRNSKVARRVAELAISLSSPPDDLVVAQYMAEELLHVIGSERNTQIEMTESYTIINQSTSTAISSCILKLIEAVITDMDWAVKKLKMFSLVLQKSIHLSQNGEEVSEFLVEDNLYLRAEAVVKVLSCFVLMRLKDPQAEHFLRLTAKFYKHLAQISRLRIAPKGCKQLIPCPTFQRLVEITCKQLTVPLYKFVAELQREQQENPNTKGIINKIKRENKCIPDLIFQIEDYEKYLIRLSKVSKVNLLKHAKRSTSRDFRILDKRNSGEDAPNSHEAANDNEGRLHDSEDNESERILSPHMDSPNAAEESDVENGCSVSNGRRIKRSRVVQDSDDET</sequence>